<dbReference type="RefSeq" id="WP_206292285.1">
    <property type="nucleotide sequence ID" value="NZ_CP063458.1"/>
</dbReference>
<feature type="transmembrane region" description="Helical" evidence="8">
    <location>
        <begin position="173"/>
        <end position="197"/>
    </location>
</feature>
<comment type="similarity">
    <text evidence="8">Belongs to the binding-protein-dependent transport system permease family.</text>
</comment>
<keyword evidence="5 8" id="KW-0812">Transmembrane</keyword>
<protein>
    <submittedName>
        <fullName evidence="10">ABC transporter permease</fullName>
    </submittedName>
</protein>
<evidence type="ECO:0000256" key="1">
    <source>
        <dbReference type="ARBA" id="ARBA00004429"/>
    </source>
</evidence>
<evidence type="ECO:0000313" key="11">
    <source>
        <dbReference type="Proteomes" id="UP000593765"/>
    </source>
</evidence>
<dbReference type="AlphaFoldDB" id="A0A7M2WUX9"/>
<feature type="transmembrane region" description="Helical" evidence="8">
    <location>
        <begin position="99"/>
        <end position="126"/>
    </location>
</feature>
<feature type="domain" description="ABC transmembrane type-1" evidence="9">
    <location>
        <begin position="102"/>
        <end position="308"/>
    </location>
</feature>
<accession>A0A7M2WUX9</accession>
<evidence type="ECO:0000256" key="4">
    <source>
        <dbReference type="ARBA" id="ARBA00022519"/>
    </source>
</evidence>
<feature type="transmembrane region" description="Helical" evidence="8">
    <location>
        <begin position="287"/>
        <end position="308"/>
    </location>
</feature>
<evidence type="ECO:0000256" key="6">
    <source>
        <dbReference type="ARBA" id="ARBA00022989"/>
    </source>
</evidence>
<keyword evidence="2 8" id="KW-0813">Transport</keyword>
<dbReference type="SUPFAM" id="SSF161098">
    <property type="entry name" value="MetI-like"/>
    <property type="match status" value="1"/>
</dbReference>
<evidence type="ECO:0000256" key="5">
    <source>
        <dbReference type="ARBA" id="ARBA00022692"/>
    </source>
</evidence>
<keyword evidence="3" id="KW-1003">Cell membrane</keyword>
<dbReference type="InterPro" id="IPR035906">
    <property type="entry name" value="MetI-like_sf"/>
</dbReference>
<feature type="transmembrane region" description="Helical" evidence="8">
    <location>
        <begin position="138"/>
        <end position="161"/>
    </location>
</feature>
<dbReference type="PANTHER" id="PTHR43386">
    <property type="entry name" value="OLIGOPEPTIDE TRANSPORT SYSTEM PERMEASE PROTEIN APPC"/>
    <property type="match status" value="1"/>
</dbReference>
<dbReference type="Proteomes" id="UP000593765">
    <property type="component" value="Chromosome"/>
</dbReference>
<dbReference type="EMBL" id="CP063458">
    <property type="protein sequence ID" value="QOV89256.1"/>
    <property type="molecule type" value="Genomic_DNA"/>
</dbReference>
<evidence type="ECO:0000259" key="9">
    <source>
        <dbReference type="PROSITE" id="PS50928"/>
    </source>
</evidence>
<evidence type="ECO:0000256" key="3">
    <source>
        <dbReference type="ARBA" id="ARBA00022475"/>
    </source>
</evidence>
<dbReference type="KEGG" id="hbs:IPV69_24105"/>
<evidence type="ECO:0000256" key="2">
    <source>
        <dbReference type="ARBA" id="ARBA00022448"/>
    </source>
</evidence>
<dbReference type="InterPro" id="IPR050366">
    <property type="entry name" value="BP-dependent_transpt_permease"/>
</dbReference>
<feature type="transmembrane region" description="Helical" evidence="8">
    <location>
        <begin position="228"/>
        <end position="248"/>
    </location>
</feature>
<dbReference type="InterPro" id="IPR000515">
    <property type="entry name" value="MetI-like"/>
</dbReference>
<evidence type="ECO:0000256" key="8">
    <source>
        <dbReference type="RuleBase" id="RU363032"/>
    </source>
</evidence>
<dbReference type="Gene3D" id="1.10.3720.10">
    <property type="entry name" value="MetI-like"/>
    <property type="match status" value="1"/>
</dbReference>
<organism evidence="10 11">
    <name type="scientific">Humisphaera borealis</name>
    <dbReference type="NCBI Taxonomy" id="2807512"/>
    <lineage>
        <taxon>Bacteria</taxon>
        <taxon>Pseudomonadati</taxon>
        <taxon>Planctomycetota</taxon>
        <taxon>Phycisphaerae</taxon>
        <taxon>Tepidisphaerales</taxon>
        <taxon>Tepidisphaeraceae</taxon>
        <taxon>Humisphaera</taxon>
    </lineage>
</organism>
<keyword evidence="7 8" id="KW-0472">Membrane</keyword>
<dbReference type="CDD" id="cd06261">
    <property type="entry name" value="TM_PBP2"/>
    <property type="match status" value="1"/>
</dbReference>
<proteinExistence type="inferred from homology"/>
<comment type="subcellular location">
    <subcellularLocation>
        <location evidence="1">Cell inner membrane</location>
        <topology evidence="1">Multi-pass membrane protein</topology>
    </subcellularLocation>
    <subcellularLocation>
        <location evidence="8">Cell membrane</location>
        <topology evidence="8">Multi-pass membrane protein</topology>
    </subcellularLocation>
</comment>
<keyword evidence="6 8" id="KW-1133">Transmembrane helix</keyword>
<gene>
    <name evidence="10" type="ORF">IPV69_24105</name>
</gene>
<feature type="transmembrane region" description="Helical" evidence="8">
    <location>
        <begin position="35"/>
        <end position="57"/>
    </location>
</feature>
<keyword evidence="4" id="KW-0997">Cell inner membrane</keyword>
<dbReference type="PROSITE" id="PS50928">
    <property type="entry name" value="ABC_TM1"/>
    <property type="match status" value="1"/>
</dbReference>
<keyword evidence="11" id="KW-1185">Reference proteome</keyword>
<dbReference type="GO" id="GO:0055085">
    <property type="term" value="P:transmembrane transport"/>
    <property type="evidence" value="ECO:0007669"/>
    <property type="project" value="InterPro"/>
</dbReference>
<evidence type="ECO:0000313" key="10">
    <source>
        <dbReference type="EMBL" id="QOV89256.1"/>
    </source>
</evidence>
<name>A0A7M2WUX9_9BACT</name>
<sequence>MSTISSPISAEPLASNTSRVAPDTIRGRMLRSGRILIGGGVLLVVVATCLLTLPMTLGSQSTFYYDGQNPALSRAAPAGSVNLWFGTDMLGRSLLGRCLLGGAISLLVGIVAATISVVLGVSVGLISGYRGGWIDSVLMRFVDIMYGLPYILLIILFKLALEPFLATKLGFSIQAANLCVLFLAIGLVSWLTMARVVRGQVLSLRAQPFIEACRASGLPEWRIFTRHLLPNLIGPITVYATLTVPQAILQESFLSFLGIGIQQPMPTWGALASEGLLPSLNTVEPRWWLLTFPCVLLAITLLSLNFLGDGLRDVFDPKREAAKI</sequence>
<dbReference type="Pfam" id="PF00528">
    <property type="entry name" value="BPD_transp_1"/>
    <property type="match status" value="1"/>
</dbReference>
<dbReference type="GO" id="GO:0005886">
    <property type="term" value="C:plasma membrane"/>
    <property type="evidence" value="ECO:0007669"/>
    <property type="project" value="UniProtKB-SubCell"/>
</dbReference>
<evidence type="ECO:0000256" key="7">
    <source>
        <dbReference type="ARBA" id="ARBA00023136"/>
    </source>
</evidence>
<dbReference type="PANTHER" id="PTHR43386:SF2">
    <property type="entry name" value="OLIGOPEPTIDE TRANSPORT SYSTEM PERMEASE PROTEIN OPPC"/>
    <property type="match status" value="1"/>
</dbReference>
<reference evidence="10 11" key="1">
    <citation type="submission" date="2020-10" db="EMBL/GenBank/DDBJ databases">
        <title>Wide distribution of Phycisphaera-like planctomycetes from WD2101 soil group in peatlands and genome analysis of the first cultivated representative.</title>
        <authorList>
            <person name="Dedysh S.N."/>
            <person name="Beletsky A.V."/>
            <person name="Ivanova A."/>
            <person name="Kulichevskaya I.S."/>
            <person name="Suzina N.E."/>
            <person name="Philippov D.A."/>
            <person name="Rakitin A.L."/>
            <person name="Mardanov A.V."/>
            <person name="Ravin N.V."/>
        </authorList>
    </citation>
    <scope>NUCLEOTIDE SEQUENCE [LARGE SCALE GENOMIC DNA]</scope>
    <source>
        <strain evidence="10 11">M1803</strain>
    </source>
</reference>